<evidence type="ECO:0000313" key="11">
    <source>
        <dbReference type="Proteomes" id="UP001258994"/>
    </source>
</evidence>
<keyword evidence="4 7" id="KW-0808">Transferase</keyword>
<feature type="domain" description="Lipoyl-binding" evidence="8">
    <location>
        <begin position="3"/>
        <end position="78"/>
    </location>
</feature>
<dbReference type="InterPro" id="IPR011053">
    <property type="entry name" value="Single_hybrid_motif"/>
</dbReference>
<feature type="domain" description="Peripheral subunit-binding (PSBD)" evidence="9">
    <location>
        <begin position="281"/>
        <end position="318"/>
    </location>
</feature>
<dbReference type="SUPFAM" id="SSF47005">
    <property type="entry name" value="Peripheral subunit-binding domain of 2-oxo acid dehydrogenase complex"/>
    <property type="match status" value="1"/>
</dbReference>
<evidence type="ECO:0000256" key="1">
    <source>
        <dbReference type="ARBA" id="ARBA00001938"/>
    </source>
</evidence>
<dbReference type="Pfam" id="PF00364">
    <property type="entry name" value="Biotin_lipoyl"/>
    <property type="match status" value="2"/>
</dbReference>
<dbReference type="RefSeq" id="WP_348393109.1">
    <property type="nucleotide sequence ID" value="NZ_CP134145.1"/>
</dbReference>
<evidence type="ECO:0000313" key="10">
    <source>
        <dbReference type="EMBL" id="WNC73999.1"/>
    </source>
</evidence>
<dbReference type="InterPro" id="IPR023213">
    <property type="entry name" value="CAT-like_dom_sf"/>
</dbReference>
<dbReference type="SUPFAM" id="SSF51230">
    <property type="entry name" value="Single hybrid motif"/>
    <property type="match status" value="2"/>
</dbReference>
<feature type="domain" description="Lipoyl-binding" evidence="8">
    <location>
        <begin position="125"/>
        <end position="200"/>
    </location>
</feature>
<dbReference type="InterPro" id="IPR036625">
    <property type="entry name" value="E3-bd_dom_sf"/>
</dbReference>
<dbReference type="InterPro" id="IPR003016">
    <property type="entry name" value="2-oxoA_DH_lipoyl-BS"/>
</dbReference>
<dbReference type="Pfam" id="PF00198">
    <property type="entry name" value="2-oxoacid_dh"/>
    <property type="match status" value="1"/>
</dbReference>
<evidence type="ECO:0000256" key="4">
    <source>
        <dbReference type="ARBA" id="ARBA00022679"/>
    </source>
</evidence>
<dbReference type="Gene3D" id="4.10.320.10">
    <property type="entry name" value="E3-binding domain"/>
    <property type="match status" value="1"/>
</dbReference>
<dbReference type="InterPro" id="IPR001078">
    <property type="entry name" value="2-oxoacid_DH_actylTfrase"/>
</dbReference>
<reference evidence="11" key="1">
    <citation type="submission" date="2023-09" db="EMBL/GenBank/DDBJ databases">
        <authorList>
            <person name="Zhang C."/>
        </authorList>
    </citation>
    <scope>NUCLEOTIDE SEQUENCE [LARGE SCALE GENOMIC DNA]</scope>
    <source>
        <strain evidence="11">SQ149</strain>
    </source>
</reference>
<comment type="similarity">
    <text evidence="2 7">Belongs to the 2-oxoacid dehydrogenase family.</text>
</comment>
<name>A0ABY9U4M3_9GAMM</name>
<dbReference type="PANTHER" id="PTHR43178">
    <property type="entry name" value="DIHYDROLIPOAMIDE ACETYLTRANSFERASE COMPONENT OF PYRUVATE DEHYDROGENASE COMPLEX"/>
    <property type="match status" value="1"/>
</dbReference>
<dbReference type="InterPro" id="IPR050743">
    <property type="entry name" value="2-oxoacid_DH_E2_comp"/>
</dbReference>
<dbReference type="EMBL" id="CP134145">
    <property type="protein sequence ID" value="WNC73999.1"/>
    <property type="molecule type" value="Genomic_DNA"/>
</dbReference>
<evidence type="ECO:0000256" key="7">
    <source>
        <dbReference type="RuleBase" id="RU003423"/>
    </source>
</evidence>
<dbReference type="Gene3D" id="2.40.50.100">
    <property type="match status" value="2"/>
</dbReference>
<evidence type="ECO:0000256" key="3">
    <source>
        <dbReference type="ARBA" id="ARBA00011484"/>
    </source>
</evidence>
<dbReference type="EC" id="2.3.1.-" evidence="7"/>
<dbReference type="PROSITE" id="PS51826">
    <property type="entry name" value="PSBD"/>
    <property type="match status" value="1"/>
</dbReference>
<keyword evidence="11" id="KW-1185">Reference proteome</keyword>
<dbReference type="CDD" id="cd06849">
    <property type="entry name" value="lipoyl_domain"/>
    <property type="match status" value="2"/>
</dbReference>
<comment type="cofactor">
    <cofactor evidence="1 7">
        <name>(R)-lipoate</name>
        <dbReference type="ChEBI" id="CHEBI:83088"/>
    </cofactor>
</comment>
<dbReference type="PANTHER" id="PTHR43178:SF5">
    <property type="entry name" value="LIPOAMIDE ACYLTRANSFERASE COMPONENT OF BRANCHED-CHAIN ALPHA-KETO ACID DEHYDROGENASE COMPLEX, MITOCHONDRIAL"/>
    <property type="match status" value="1"/>
</dbReference>
<proteinExistence type="inferred from homology"/>
<gene>
    <name evidence="10" type="ORF">RGQ13_08405</name>
</gene>
<keyword evidence="6 7" id="KW-0012">Acyltransferase</keyword>
<dbReference type="Proteomes" id="UP001258994">
    <property type="component" value="Chromosome"/>
</dbReference>
<sequence length="571" mass="61381">MSNYLIEVPDIGEGIAEVEVVEWNVAIGSTVEEDDVLCVVMTDKATVEIPSPVGGKIEWRAVEAGDMIAVGADFVKLQVAADESNFDESAESEPVAEAELVVEETIEAVTTEVEAAAPTHNLPGNYYIDVPDIGEGIAEVEIVEWNLNIGDSIEEDDVLCVVMTDKATVEIPAPIDGKLLWRASEAGEMIAVGAMFVRLDVGGEGNLSELKEQTSATPATVPAPVNTETLKAADPVKETIAKSAKAAFDKPTVNAKNTSISSVPVAAQSIGAPRAEGDKPMASPAVRQRALNAGINLNFVRGSGPAERITHDDLDAFIAGQSNAMAPMANFNAGPTADESVEEVKVIGLRRKIAAIMQDTMQRIPHFTYVEEIDVTELEKLRAKLNKEKTAEQPKLTMLPFFMKALVIAMKEFPEMSARFDDDDNIVYRYGAAHVGIATQTDSGLVVPVVRHAETLDLWQSADEVKRLSTAARSGKAKREELSGSTITITSLGPMGGIVTTPVINSPEVAIIGINKMAKRPVWQDGGFVPRDIMNISSSFDHRVIDGWEATLFVQRIKSLLESPATLFMKG</sequence>
<accession>A0ABY9U4M3</accession>
<dbReference type="PROSITE" id="PS00189">
    <property type="entry name" value="LIPOYL"/>
    <property type="match status" value="2"/>
</dbReference>
<dbReference type="InterPro" id="IPR000089">
    <property type="entry name" value="Biotin_lipoyl"/>
</dbReference>
<keyword evidence="5 7" id="KW-0450">Lipoyl</keyword>
<organism evidence="10 11">
    <name type="scientific">Thalassotalea psychrophila</name>
    <dbReference type="NCBI Taxonomy" id="3065647"/>
    <lineage>
        <taxon>Bacteria</taxon>
        <taxon>Pseudomonadati</taxon>
        <taxon>Pseudomonadota</taxon>
        <taxon>Gammaproteobacteria</taxon>
        <taxon>Alteromonadales</taxon>
        <taxon>Colwelliaceae</taxon>
        <taxon>Thalassotalea</taxon>
    </lineage>
</organism>
<evidence type="ECO:0000256" key="2">
    <source>
        <dbReference type="ARBA" id="ARBA00007317"/>
    </source>
</evidence>
<protein>
    <recommendedName>
        <fullName evidence="7">Dihydrolipoamide acetyltransferase component of pyruvate dehydrogenase complex</fullName>
        <ecNumber evidence="7">2.3.1.-</ecNumber>
    </recommendedName>
</protein>
<dbReference type="InterPro" id="IPR004167">
    <property type="entry name" value="PSBD"/>
</dbReference>
<evidence type="ECO:0000259" key="9">
    <source>
        <dbReference type="PROSITE" id="PS51826"/>
    </source>
</evidence>
<dbReference type="PROSITE" id="PS50968">
    <property type="entry name" value="BIOTINYL_LIPOYL"/>
    <property type="match status" value="2"/>
</dbReference>
<comment type="subunit">
    <text evidence="3">Forms a 24-polypeptide structural core with octahedral symmetry.</text>
</comment>
<evidence type="ECO:0000256" key="5">
    <source>
        <dbReference type="ARBA" id="ARBA00022823"/>
    </source>
</evidence>
<dbReference type="SUPFAM" id="SSF52777">
    <property type="entry name" value="CoA-dependent acyltransferases"/>
    <property type="match status" value="1"/>
</dbReference>
<dbReference type="Gene3D" id="3.30.559.10">
    <property type="entry name" value="Chloramphenicol acetyltransferase-like domain"/>
    <property type="match status" value="1"/>
</dbReference>
<dbReference type="Pfam" id="PF02817">
    <property type="entry name" value="E3_binding"/>
    <property type="match status" value="1"/>
</dbReference>
<evidence type="ECO:0000256" key="6">
    <source>
        <dbReference type="ARBA" id="ARBA00023315"/>
    </source>
</evidence>
<evidence type="ECO:0000259" key="8">
    <source>
        <dbReference type="PROSITE" id="PS50968"/>
    </source>
</evidence>